<gene>
    <name evidence="3" type="ORF">M441DRAFT_47427</name>
</gene>
<protein>
    <submittedName>
        <fullName evidence="3">Uncharacterized protein</fullName>
    </submittedName>
</protein>
<proteinExistence type="predicted"/>
<keyword evidence="4" id="KW-1185">Reference proteome</keyword>
<evidence type="ECO:0000313" key="3">
    <source>
        <dbReference type="EMBL" id="PTB40938.1"/>
    </source>
</evidence>
<evidence type="ECO:0000313" key="4">
    <source>
        <dbReference type="Proteomes" id="UP000240493"/>
    </source>
</evidence>
<feature type="signal peptide" evidence="2">
    <location>
        <begin position="1"/>
        <end position="20"/>
    </location>
</feature>
<reference evidence="3 4" key="1">
    <citation type="submission" date="2016-07" db="EMBL/GenBank/DDBJ databases">
        <title>Multiple horizontal gene transfer events from other fungi enriched the ability of initially mycotrophic Trichoderma (Ascomycota) to feed on dead plant biomass.</title>
        <authorList>
            <consortium name="DOE Joint Genome Institute"/>
            <person name="Aerts A."/>
            <person name="Atanasova L."/>
            <person name="Chenthamara K."/>
            <person name="Zhang J."/>
            <person name="Grujic M."/>
            <person name="Henrissat B."/>
            <person name="Kuo A."/>
            <person name="Salamov A."/>
            <person name="Lipzen A."/>
            <person name="Labutti K."/>
            <person name="Barry K."/>
            <person name="Miao Y."/>
            <person name="Rahimi M.J."/>
            <person name="Shen Q."/>
            <person name="Grigoriev I.V."/>
            <person name="Kubicek C.P."/>
            <person name="Druzhinina I.S."/>
        </authorList>
    </citation>
    <scope>NUCLEOTIDE SEQUENCE [LARGE SCALE GENOMIC DNA]</scope>
    <source>
        <strain evidence="3 4">CBS 433.97</strain>
    </source>
</reference>
<evidence type="ECO:0000256" key="1">
    <source>
        <dbReference type="SAM" id="MobiDB-lite"/>
    </source>
</evidence>
<dbReference type="AlphaFoldDB" id="A0A2T3Z808"/>
<sequence length="129" mass="14263">MFLNGTFLMQLGGLVVLALATRKGLERAELTDSQGDTLPCRSPVTDEGVFSLMTSPEQQRNVVVGESSEKHEPPAAADGKEKCQKSKPTTMERFQRFIDDGSDVPNLDPNAQVDPEYMYYILLNILSLL</sequence>
<organism evidence="3 4">
    <name type="scientific">Trichoderma asperellum (strain ATCC 204424 / CBS 433.97 / NBRC 101777)</name>
    <dbReference type="NCBI Taxonomy" id="1042311"/>
    <lineage>
        <taxon>Eukaryota</taxon>
        <taxon>Fungi</taxon>
        <taxon>Dikarya</taxon>
        <taxon>Ascomycota</taxon>
        <taxon>Pezizomycotina</taxon>
        <taxon>Sordariomycetes</taxon>
        <taxon>Hypocreomycetidae</taxon>
        <taxon>Hypocreales</taxon>
        <taxon>Hypocreaceae</taxon>
        <taxon>Trichoderma</taxon>
    </lineage>
</organism>
<feature type="region of interest" description="Disordered" evidence="1">
    <location>
        <begin position="55"/>
        <end position="88"/>
    </location>
</feature>
<dbReference type="EMBL" id="KZ679262">
    <property type="protein sequence ID" value="PTB40938.1"/>
    <property type="molecule type" value="Genomic_DNA"/>
</dbReference>
<feature type="compositionally biased region" description="Basic and acidic residues" evidence="1">
    <location>
        <begin position="67"/>
        <end position="84"/>
    </location>
</feature>
<accession>A0A2T3Z808</accession>
<dbReference type="Proteomes" id="UP000240493">
    <property type="component" value="Unassembled WGS sequence"/>
</dbReference>
<keyword evidence="2" id="KW-0732">Signal</keyword>
<feature type="chain" id="PRO_5015394227" evidence="2">
    <location>
        <begin position="21"/>
        <end position="129"/>
    </location>
</feature>
<evidence type="ECO:0000256" key="2">
    <source>
        <dbReference type="SAM" id="SignalP"/>
    </source>
</evidence>
<name>A0A2T3Z808_TRIA4</name>